<evidence type="ECO:0000313" key="1">
    <source>
        <dbReference type="EMBL" id="PNI00887.1"/>
    </source>
</evidence>
<dbReference type="PANTHER" id="PTHR37526">
    <property type="entry name" value="PROTEIN TUSB"/>
    <property type="match status" value="1"/>
</dbReference>
<dbReference type="OrthoDB" id="9795117at2"/>
<protein>
    <submittedName>
        <fullName evidence="1">Sulfurtransferase complex subunit TusB</fullName>
    </submittedName>
    <submittedName>
        <fullName evidence="2">tRNA 2-thiouridine synthesizing protein B</fullName>
    </submittedName>
</protein>
<evidence type="ECO:0000313" key="3">
    <source>
        <dbReference type="Proteomes" id="UP000236449"/>
    </source>
</evidence>
<sequence>MLHIVKSLEKLKLVSRYLQQEDALLLVENAVYATSGHCEYFKQIAQANLVFVLEEDLLARGWSKKTAENIQIINKFEFVELTISHAKSISW</sequence>
<dbReference type="EMBL" id="QLTR01000030">
    <property type="protein sequence ID" value="RAS59050.1"/>
    <property type="molecule type" value="Genomic_DNA"/>
</dbReference>
<reference evidence="1 3" key="1">
    <citation type="submission" date="2018-01" db="EMBL/GenBank/DDBJ databases">
        <title>Draft genome sequences of six Vibrio diazotrophicus strains isolated from deep-sea sediments of the Baltic Sea.</title>
        <authorList>
            <person name="Castillo D."/>
            <person name="Vandieken V."/>
            <person name="Chiang O."/>
            <person name="Middelboe M."/>
        </authorList>
    </citation>
    <scope>NUCLEOTIDE SEQUENCE [LARGE SCALE GENOMIC DNA]</scope>
    <source>
        <strain evidence="1 3">60.27F</strain>
    </source>
</reference>
<keyword evidence="1" id="KW-0808">Transferase</keyword>
<proteinExistence type="predicted"/>
<dbReference type="EMBL" id="POSK01000025">
    <property type="protein sequence ID" value="PNI00887.1"/>
    <property type="molecule type" value="Genomic_DNA"/>
</dbReference>
<reference evidence="2 4" key="2">
    <citation type="submission" date="2018-06" db="EMBL/GenBank/DDBJ databases">
        <title>Freshwater and sediment microbial communities from various areas in North America, analyzing microbe dynamics in response to fracking.</title>
        <authorList>
            <person name="Lamendella R."/>
        </authorList>
    </citation>
    <scope>NUCLEOTIDE SEQUENCE [LARGE SCALE GENOMIC DNA]</scope>
    <source>
        <strain evidence="2 4">99A</strain>
    </source>
</reference>
<gene>
    <name evidence="1" type="primary">dsrH</name>
    <name evidence="1" type="ORF">C1N32_21060</name>
    <name evidence="2" type="ORF">DET48_1305</name>
</gene>
<dbReference type="Gene3D" id="3.40.1260.10">
    <property type="entry name" value="DsrEFH-like"/>
    <property type="match status" value="1"/>
</dbReference>
<dbReference type="Proteomes" id="UP000236449">
    <property type="component" value="Unassembled WGS sequence"/>
</dbReference>
<dbReference type="GO" id="GO:0016740">
    <property type="term" value="F:transferase activity"/>
    <property type="evidence" value="ECO:0007669"/>
    <property type="project" value="UniProtKB-KW"/>
</dbReference>
<comment type="caution">
    <text evidence="1">The sequence shown here is derived from an EMBL/GenBank/DDBJ whole genome shotgun (WGS) entry which is preliminary data.</text>
</comment>
<dbReference type="GO" id="GO:1990228">
    <property type="term" value="C:sulfurtransferase complex"/>
    <property type="evidence" value="ECO:0007669"/>
    <property type="project" value="TreeGrafter"/>
</dbReference>
<dbReference type="SUPFAM" id="SSF75169">
    <property type="entry name" value="DsrEFH-like"/>
    <property type="match status" value="1"/>
</dbReference>
<dbReference type="Pfam" id="PF04077">
    <property type="entry name" value="DsrH"/>
    <property type="match status" value="1"/>
</dbReference>
<evidence type="ECO:0000313" key="2">
    <source>
        <dbReference type="EMBL" id="RAS59050.1"/>
    </source>
</evidence>
<dbReference type="InterPro" id="IPR027396">
    <property type="entry name" value="DsrEFH-like"/>
</dbReference>
<name>A0A2J8HRH7_VIBDI</name>
<dbReference type="AlphaFoldDB" id="A0A2J8HRH7"/>
<organism evidence="1 3">
    <name type="scientific">Vibrio diazotrophicus</name>
    <dbReference type="NCBI Taxonomy" id="685"/>
    <lineage>
        <taxon>Bacteria</taxon>
        <taxon>Pseudomonadati</taxon>
        <taxon>Pseudomonadota</taxon>
        <taxon>Gammaproteobacteria</taxon>
        <taxon>Vibrionales</taxon>
        <taxon>Vibrionaceae</taxon>
        <taxon>Vibrio</taxon>
    </lineage>
</organism>
<dbReference type="Proteomes" id="UP000248729">
    <property type="component" value="Unassembled WGS sequence"/>
</dbReference>
<evidence type="ECO:0000313" key="4">
    <source>
        <dbReference type="Proteomes" id="UP000248729"/>
    </source>
</evidence>
<dbReference type="PANTHER" id="PTHR37526:SF1">
    <property type="entry name" value="PROTEIN TUSB"/>
    <property type="match status" value="1"/>
</dbReference>
<dbReference type="NCBIfam" id="TIGR03011">
    <property type="entry name" value="sulf_tusB_dsrH"/>
    <property type="match status" value="1"/>
</dbReference>
<accession>A0A2J8HRH7</accession>
<dbReference type="InterPro" id="IPR007215">
    <property type="entry name" value="Sulphur_relay_TusB/DsrH"/>
</dbReference>
<dbReference type="RefSeq" id="WP_102967335.1">
    <property type="nucleotide sequence ID" value="NZ_JBJKCE010000001.1"/>
</dbReference>
<dbReference type="GO" id="GO:0002143">
    <property type="term" value="P:tRNA wobble position uridine thiolation"/>
    <property type="evidence" value="ECO:0007669"/>
    <property type="project" value="InterPro"/>
</dbReference>